<evidence type="ECO:0000313" key="1">
    <source>
        <dbReference type="EMBL" id="KIY62870.1"/>
    </source>
</evidence>
<gene>
    <name evidence="1" type="ORF">CYLTODRAFT_473452</name>
</gene>
<dbReference type="STRING" id="1314674.A0A0D7AY20"/>
<protein>
    <recommendedName>
        <fullName evidence="3">F-box domain-containing protein</fullName>
    </recommendedName>
</protein>
<evidence type="ECO:0000313" key="2">
    <source>
        <dbReference type="Proteomes" id="UP000054007"/>
    </source>
</evidence>
<name>A0A0D7AY20_9AGAR</name>
<accession>A0A0D7AY20</accession>
<dbReference type="AlphaFoldDB" id="A0A0D7AY20"/>
<dbReference type="Proteomes" id="UP000054007">
    <property type="component" value="Unassembled WGS sequence"/>
</dbReference>
<keyword evidence="2" id="KW-1185">Reference proteome</keyword>
<proteinExistence type="predicted"/>
<reference evidence="1 2" key="1">
    <citation type="journal article" date="2015" name="Fungal Genet. Biol.">
        <title>Evolution of novel wood decay mechanisms in Agaricales revealed by the genome sequences of Fistulina hepatica and Cylindrobasidium torrendii.</title>
        <authorList>
            <person name="Floudas D."/>
            <person name="Held B.W."/>
            <person name="Riley R."/>
            <person name="Nagy L.G."/>
            <person name="Koehler G."/>
            <person name="Ransdell A.S."/>
            <person name="Younus H."/>
            <person name="Chow J."/>
            <person name="Chiniquy J."/>
            <person name="Lipzen A."/>
            <person name="Tritt A."/>
            <person name="Sun H."/>
            <person name="Haridas S."/>
            <person name="LaButti K."/>
            <person name="Ohm R.A."/>
            <person name="Kues U."/>
            <person name="Blanchette R.A."/>
            <person name="Grigoriev I.V."/>
            <person name="Minto R.E."/>
            <person name="Hibbett D.S."/>
        </authorList>
    </citation>
    <scope>NUCLEOTIDE SEQUENCE [LARGE SCALE GENOMIC DNA]</scope>
    <source>
        <strain evidence="1 2">FP15055 ss-10</strain>
    </source>
</reference>
<dbReference type="EMBL" id="KN880741">
    <property type="protein sequence ID" value="KIY62870.1"/>
    <property type="molecule type" value="Genomic_DNA"/>
</dbReference>
<organism evidence="1 2">
    <name type="scientific">Cylindrobasidium torrendii FP15055 ss-10</name>
    <dbReference type="NCBI Taxonomy" id="1314674"/>
    <lineage>
        <taxon>Eukaryota</taxon>
        <taxon>Fungi</taxon>
        <taxon>Dikarya</taxon>
        <taxon>Basidiomycota</taxon>
        <taxon>Agaricomycotina</taxon>
        <taxon>Agaricomycetes</taxon>
        <taxon>Agaricomycetidae</taxon>
        <taxon>Agaricales</taxon>
        <taxon>Marasmiineae</taxon>
        <taxon>Physalacriaceae</taxon>
        <taxon>Cylindrobasidium</taxon>
    </lineage>
</organism>
<sequence>MSLATTGTAHAPVLSLPNELLATVFDIVVFEAALSSSHDHFESLTVFQIAGGLPSQLVLMSVCNSWKFVCMSFPAIWSRICIALVPATRTPIDPTVWQQFADACGKALQCGGRSSPLDLKLHLWNVSDESIQSVADTPLQSQVFDSTWASYRILRFCIEHSPRWRTFVMQGHDHMHHEDEPLAGIPWSQLVDIRNRIPNLQAISLIDLDEKPPPASPLRSYYANIFREAPKLSEATFNSRVFPLNLPWSQLTKITINYTGFDSYKQFADYFVFVMRNTTASTFSWGDDSLALIEDVDNILPTLETVENPHITDFRIPPMILPPVLLPNLTSLLFVISDARDVRLDSVSQVLSLLKDSGCRLLHLTVEQWTEDYTADAEAIVLLLPYLTNLQSLTWTAALADEEFSRAHLSHVQPP</sequence>
<dbReference type="OrthoDB" id="2845648at2759"/>
<evidence type="ECO:0008006" key="3">
    <source>
        <dbReference type="Google" id="ProtNLM"/>
    </source>
</evidence>